<evidence type="ECO:0000256" key="2">
    <source>
        <dbReference type="ARBA" id="ARBA00022704"/>
    </source>
</evidence>
<feature type="transmembrane region" description="Helical" evidence="3">
    <location>
        <begin position="12"/>
        <end position="31"/>
    </location>
</feature>
<dbReference type="EMBL" id="AP011532">
    <property type="protein sequence ID" value="BAI60788.1"/>
    <property type="molecule type" value="Genomic_DNA"/>
</dbReference>
<dbReference type="KEGG" id="mpd:MCP_0716"/>
<dbReference type="PANTHER" id="PTHR36530">
    <property type="entry name" value="INHIBITOR OF CYSTEINE PEPTIDASE"/>
    <property type="match status" value="1"/>
</dbReference>
<dbReference type="eggNOG" id="arCOG03544">
    <property type="taxonomic scope" value="Archaea"/>
</dbReference>
<reference evidence="6" key="3">
    <citation type="journal article" date="2011" name="PLoS ONE">
        <title>Genome sequence of a mesophilic hydrogenotrophic methanogen Methanocella paludicola, the first cultivated representative of the order Methanocellales.</title>
        <authorList>
            <person name="Sakai S."/>
            <person name="Takaki Y."/>
            <person name="Shimamura S."/>
            <person name="Sekine M."/>
            <person name="Tajima T."/>
            <person name="Kosugi H."/>
            <person name="Ichikawa N."/>
            <person name="Tasumi E."/>
            <person name="Hiraki A.T."/>
            <person name="Shimizu A."/>
            <person name="Kato Y."/>
            <person name="Nishiko R."/>
            <person name="Mori K."/>
            <person name="Fujita N."/>
            <person name="Imachi H."/>
            <person name="Takai K."/>
        </authorList>
    </citation>
    <scope>NUCLEOTIDE SEQUENCE [LARGE SCALE GENOMIC DNA]</scope>
    <source>
        <strain evidence="6">DSM 17711 / JCM 13418 / NBRC 101707 / SANAE</strain>
    </source>
</reference>
<sequence>MTGKLTDSLPLALSGLVIAGILVAFIASVMLPSRGIEASYGAADNGKEISIGEGTTFKIILDENPTTGYSWNTTVTSGLRVENSEFIQGGNAGLAGAGGTHEWTIKATGKGEQQFTAIYKRPWEPTTGSESAFTLKILVN</sequence>
<reference evidence="5 6" key="1">
    <citation type="journal article" date="2007" name="Appl. Environ. Microbiol.">
        <title>Isolation of key methanogens for global methane emission from rice paddy fields: a novel isolate affiliated with the clone cluster rice cluster I.</title>
        <authorList>
            <person name="Sakai S."/>
            <person name="Imachi H."/>
            <person name="Sekiguchi Y."/>
            <person name="Ohashi A."/>
            <person name="Harada H."/>
            <person name="Kamagata Y."/>
        </authorList>
    </citation>
    <scope>NUCLEOTIDE SEQUENCE [LARGE SCALE GENOMIC DNA]</scope>
    <source>
        <strain evidence="6">DSM 17711 / JCM 13418 / NBRC 101707 / SANAE</strain>
    </source>
</reference>
<evidence type="ECO:0000256" key="3">
    <source>
        <dbReference type="SAM" id="Phobius"/>
    </source>
</evidence>
<dbReference type="InterPro" id="IPR052781">
    <property type="entry name" value="Cys_protease_inhibitor_I42"/>
</dbReference>
<dbReference type="Gene3D" id="2.60.40.2020">
    <property type="match status" value="1"/>
</dbReference>
<dbReference type="SUPFAM" id="SSF141066">
    <property type="entry name" value="ICP-like"/>
    <property type="match status" value="1"/>
</dbReference>
<dbReference type="OrthoDB" id="28968at2157"/>
<dbReference type="Proteomes" id="UP000001882">
    <property type="component" value="Chromosome"/>
</dbReference>
<dbReference type="Pfam" id="PF09394">
    <property type="entry name" value="Inhibitor_I42"/>
    <property type="match status" value="1"/>
</dbReference>
<dbReference type="InParanoid" id="D1YWG6"/>
<keyword evidence="3" id="KW-1133">Transmembrane helix</keyword>
<reference evidence="5 6" key="2">
    <citation type="journal article" date="2008" name="Int. J. Syst. Evol. Microbiol.">
        <title>Methanocella paludicola gen. nov., sp. nov., a methane-producing archaeon, the first isolate of the lineage 'Rice Cluster I', and proposal of the new archaeal order Methanocellales ord. nov.</title>
        <authorList>
            <person name="Sakai S."/>
            <person name="Imachi H."/>
            <person name="Hanada S."/>
            <person name="Ohashi A."/>
            <person name="Harada H."/>
            <person name="Kamagata Y."/>
        </authorList>
    </citation>
    <scope>NUCLEOTIDE SEQUENCE [LARGE SCALE GENOMIC DNA]</scope>
    <source>
        <strain evidence="6">DSM 17711 / JCM 13418 / NBRC 101707 / SANAE</strain>
    </source>
</reference>
<dbReference type="PANTHER" id="PTHR36530:SF1">
    <property type="entry name" value="AMOEBIASIN-1"/>
    <property type="match status" value="1"/>
</dbReference>
<evidence type="ECO:0000313" key="5">
    <source>
        <dbReference type="EMBL" id="BAI60788.1"/>
    </source>
</evidence>
<keyword evidence="1" id="KW-0646">Protease inhibitor</keyword>
<proteinExistence type="predicted"/>
<dbReference type="RefSeq" id="WP_012899468.1">
    <property type="nucleotide sequence ID" value="NC_013665.1"/>
</dbReference>
<feature type="domain" description="Proteinase inhibitor I42 chagasin" evidence="4">
    <location>
        <begin position="53"/>
        <end position="137"/>
    </location>
</feature>
<dbReference type="GO" id="GO:0004869">
    <property type="term" value="F:cysteine-type endopeptidase inhibitor activity"/>
    <property type="evidence" value="ECO:0007669"/>
    <property type="project" value="UniProtKB-KW"/>
</dbReference>
<gene>
    <name evidence="5" type="ordered locus">MCP_0716</name>
</gene>
<dbReference type="InterPro" id="IPR036331">
    <property type="entry name" value="Chagasin-like_sf"/>
</dbReference>
<dbReference type="PATRIC" id="fig|304371.9.peg.741"/>
<name>D1YWG6_METPS</name>
<dbReference type="GeneID" id="8680759"/>
<keyword evidence="6" id="KW-1185">Reference proteome</keyword>
<keyword evidence="3" id="KW-0812">Transmembrane</keyword>
<evidence type="ECO:0000313" key="6">
    <source>
        <dbReference type="Proteomes" id="UP000001882"/>
    </source>
</evidence>
<accession>D1YWG6</accession>
<dbReference type="STRING" id="304371.MCP_0716"/>
<evidence type="ECO:0000259" key="4">
    <source>
        <dbReference type="Pfam" id="PF09394"/>
    </source>
</evidence>
<protein>
    <recommendedName>
        <fullName evidence="4">Proteinase inhibitor I42 chagasin domain-containing protein</fullName>
    </recommendedName>
</protein>
<organism evidence="5 6">
    <name type="scientific">Methanocella paludicola (strain DSM 17711 / JCM 13418 / NBRC 101707 / SANAE)</name>
    <dbReference type="NCBI Taxonomy" id="304371"/>
    <lineage>
        <taxon>Archaea</taxon>
        <taxon>Methanobacteriati</taxon>
        <taxon>Methanobacteriota</taxon>
        <taxon>Stenosarchaea group</taxon>
        <taxon>Methanomicrobia</taxon>
        <taxon>Methanocellales</taxon>
        <taxon>Methanocellaceae</taxon>
        <taxon>Methanocella</taxon>
    </lineage>
</organism>
<dbReference type="InterPro" id="IPR018990">
    <property type="entry name" value="Prot_inh_I42_chagasin"/>
</dbReference>
<keyword evidence="3" id="KW-0472">Membrane</keyword>
<evidence type="ECO:0000256" key="1">
    <source>
        <dbReference type="ARBA" id="ARBA00022690"/>
    </source>
</evidence>
<keyword evidence="2" id="KW-0789">Thiol protease inhibitor</keyword>
<dbReference type="AlphaFoldDB" id="D1YWG6"/>